<gene>
    <name evidence="2" type="ORF">QCA50_002282</name>
</gene>
<feature type="compositionally biased region" description="Basic and acidic residues" evidence="1">
    <location>
        <begin position="321"/>
        <end position="330"/>
    </location>
</feature>
<name>A0AAW0GR37_9APHY</name>
<keyword evidence="3" id="KW-1185">Reference proteome</keyword>
<organism evidence="2 3">
    <name type="scientific">Cerrena zonata</name>
    <dbReference type="NCBI Taxonomy" id="2478898"/>
    <lineage>
        <taxon>Eukaryota</taxon>
        <taxon>Fungi</taxon>
        <taxon>Dikarya</taxon>
        <taxon>Basidiomycota</taxon>
        <taxon>Agaricomycotina</taxon>
        <taxon>Agaricomycetes</taxon>
        <taxon>Polyporales</taxon>
        <taxon>Cerrenaceae</taxon>
        <taxon>Cerrena</taxon>
    </lineage>
</organism>
<proteinExistence type="predicted"/>
<feature type="region of interest" description="Disordered" evidence="1">
    <location>
        <begin position="554"/>
        <end position="598"/>
    </location>
</feature>
<accession>A0AAW0GR37</accession>
<dbReference type="Proteomes" id="UP001385951">
    <property type="component" value="Unassembled WGS sequence"/>
</dbReference>
<reference evidence="2 3" key="1">
    <citation type="submission" date="2022-09" db="EMBL/GenBank/DDBJ databases">
        <authorList>
            <person name="Palmer J.M."/>
        </authorList>
    </citation>
    <scope>NUCLEOTIDE SEQUENCE [LARGE SCALE GENOMIC DNA]</scope>
    <source>
        <strain evidence="2 3">DSM 7382</strain>
    </source>
</reference>
<protein>
    <recommendedName>
        <fullName evidence="4">C2H2-type domain-containing protein</fullName>
    </recommendedName>
</protein>
<evidence type="ECO:0000256" key="1">
    <source>
        <dbReference type="SAM" id="MobiDB-lite"/>
    </source>
</evidence>
<sequence>MSSEEETQLLSDAELHSAPSGRAHCTLRGCSAKKEHRDIRQHYRQSHSMYAPVQFPEEGTQHVFRSKHGYFRCPRCESIYYSTATLQKHTRTCDAPPPQLEQMPPQPVSIVPVETPPPADVSVQRPTPGKLDRSPPAQPPQVEQGPSQPASVISVDPSPSVEVSTQRPTPERSDTFPPAQPPIHTHASPVLKQDVPKELSKHDFPNQLRHILHQTSSSHSRAEHRFKPYPSSNTPGGERQKSRSNHSVPYPLAFHPSSLVRHHTPVSLQHQHLQHHEPSLSSKRPDANPIKSENTTYHPPEFRLPPYMTPPPFNQPTHSESSSDKDKEKSPTPIISDPKLTEDPMEGMQLMYPSSDEELEETQSPRVPSPEPARIPTRGYKPSLSPVSPVSPLTPVSPVSPFMPKMPAVSGNVPTQGPLTPPPECTTFVPFNRRRPPPPIMSNLRHQLPSPVPSPLNSVHLVPPRPPCMQHTLRIPSLDTYPVSLGIAHAYHAKMVHSIFTVSTRIPPTVRATFDPIWNYEHERYRYPLYLASRPTMACLTKLAFATISGSNRDDPMDVSSANDAHPSKPTGWIRINDQSESVHSSTTTARRLVPPGV</sequence>
<evidence type="ECO:0008006" key="4">
    <source>
        <dbReference type="Google" id="ProtNLM"/>
    </source>
</evidence>
<feature type="compositionally biased region" description="Pro residues" evidence="1">
    <location>
        <begin position="95"/>
        <end position="107"/>
    </location>
</feature>
<feature type="compositionally biased region" description="Low complexity" evidence="1">
    <location>
        <begin position="382"/>
        <end position="391"/>
    </location>
</feature>
<feature type="compositionally biased region" description="Polar residues" evidence="1">
    <location>
        <begin position="577"/>
        <end position="590"/>
    </location>
</feature>
<feature type="region of interest" description="Disordered" evidence="1">
    <location>
        <begin position="215"/>
        <end position="253"/>
    </location>
</feature>
<comment type="caution">
    <text evidence="2">The sequence shown here is derived from an EMBL/GenBank/DDBJ whole genome shotgun (WGS) entry which is preliminary data.</text>
</comment>
<feature type="region of interest" description="Disordered" evidence="1">
    <location>
        <begin position="1"/>
        <end position="20"/>
    </location>
</feature>
<feature type="region of interest" description="Disordered" evidence="1">
    <location>
        <begin position="90"/>
        <end position="189"/>
    </location>
</feature>
<dbReference type="EMBL" id="JASBNA010000002">
    <property type="protein sequence ID" value="KAK7695092.1"/>
    <property type="molecule type" value="Genomic_DNA"/>
</dbReference>
<dbReference type="AlphaFoldDB" id="A0AAW0GR37"/>
<evidence type="ECO:0000313" key="2">
    <source>
        <dbReference type="EMBL" id="KAK7695092.1"/>
    </source>
</evidence>
<evidence type="ECO:0000313" key="3">
    <source>
        <dbReference type="Proteomes" id="UP001385951"/>
    </source>
</evidence>
<feature type="region of interest" description="Disordered" evidence="1">
    <location>
        <begin position="267"/>
        <end position="391"/>
    </location>
</feature>
<feature type="compositionally biased region" description="Basic and acidic residues" evidence="1">
    <location>
        <begin position="274"/>
        <end position="286"/>
    </location>
</feature>